<dbReference type="PROSITE" id="PS51118">
    <property type="entry name" value="HTH_HXLR"/>
    <property type="match status" value="1"/>
</dbReference>
<dbReference type="InterPro" id="IPR036388">
    <property type="entry name" value="WH-like_DNA-bd_sf"/>
</dbReference>
<dbReference type="Proteomes" id="UP001597371">
    <property type="component" value="Unassembled WGS sequence"/>
</dbReference>
<keyword evidence="6" id="KW-1185">Reference proteome</keyword>
<accession>A0ABW5CHV0</accession>
<evidence type="ECO:0000313" key="6">
    <source>
        <dbReference type="Proteomes" id="UP001597371"/>
    </source>
</evidence>
<dbReference type="Gene3D" id="3.30.1050.10">
    <property type="entry name" value="SCP2 sterol-binding domain"/>
    <property type="match status" value="1"/>
</dbReference>
<dbReference type="RefSeq" id="WP_209735711.1">
    <property type="nucleotide sequence ID" value="NZ_CP072611.1"/>
</dbReference>
<dbReference type="Gene3D" id="1.10.10.10">
    <property type="entry name" value="Winged helix-like DNA-binding domain superfamily/Winged helix DNA-binding domain"/>
    <property type="match status" value="1"/>
</dbReference>
<protein>
    <submittedName>
        <fullName evidence="5">Winged helix-turn-helix transcriptional regulator</fullName>
    </submittedName>
</protein>
<dbReference type="SUPFAM" id="SSF46785">
    <property type="entry name" value="Winged helix' DNA-binding domain"/>
    <property type="match status" value="1"/>
</dbReference>
<dbReference type="Pfam" id="PF01638">
    <property type="entry name" value="HxlR"/>
    <property type="match status" value="1"/>
</dbReference>
<evidence type="ECO:0000256" key="3">
    <source>
        <dbReference type="ARBA" id="ARBA00023163"/>
    </source>
</evidence>
<dbReference type="SUPFAM" id="SSF55718">
    <property type="entry name" value="SCP-like"/>
    <property type="match status" value="1"/>
</dbReference>
<comment type="caution">
    <text evidence="5">The sequence shown here is derived from an EMBL/GenBank/DDBJ whole genome shotgun (WGS) entry which is preliminary data.</text>
</comment>
<dbReference type="InterPro" id="IPR036527">
    <property type="entry name" value="SCP2_sterol-bd_dom_sf"/>
</dbReference>
<evidence type="ECO:0000256" key="1">
    <source>
        <dbReference type="ARBA" id="ARBA00023015"/>
    </source>
</evidence>
<evidence type="ECO:0000313" key="5">
    <source>
        <dbReference type="EMBL" id="MFD2236343.1"/>
    </source>
</evidence>
<dbReference type="InterPro" id="IPR002577">
    <property type="entry name" value="HTH_HxlR"/>
</dbReference>
<evidence type="ECO:0000259" key="4">
    <source>
        <dbReference type="PROSITE" id="PS51118"/>
    </source>
</evidence>
<gene>
    <name evidence="5" type="ORF">ACFSKQ_02555</name>
</gene>
<dbReference type="PANTHER" id="PTHR33204">
    <property type="entry name" value="TRANSCRIPTIONAL REGULATOR, MARR FAMILY"/>
    <property type="match status" value="1"/>
</dbReference>
<keyword evidence="1" id="KW-0805">Transcription regulation</keyword>
<dbReference type="InterPro" id="IPR036390">
    <property type="entry name" value="WH_DNA-bd_sf"/>
</dbReference>
<proteinExistence type="predicted"/>
<feature type="domain" description="HTH hxlR-type" evidence="4">
    <location>
        <begin position="22"/>
        <end position="120"/>
    </location>
</feature>
<name>A0ABW5CHV0_9HYPH</name>
<sequence length="239" mass="26125">MKLEKITDMESPLGKRRYEDACAAAHALDLFGERWALLVMRELMLGPRRFTDLRAGLPGISANVLTQRLEGLEAAGVIERRRLPPPSGAPVYELTAWGYEAEPIFQALGRWASRSPFHDPTLPFSAASFALSLRTMIDVRAARGIEAHIGFRFAGETYRARLAAGAIDIRREGIEGADLVFEATPAIMASAIYGGRPLRELEEAGALSISGERALAERFVTLFPLPPKAEAPRVQPGKS</sequence>
<organism evidence="5 6">
    <name type="scientific">Aureimonas populi</name>
    <dbReference type="NCBI Taxonomy" id="1701758"/>
    <lineage>
        <taxon>Bacteria</taxon>
        <taxon>Pseudomonadati</taxon>
        <taxon>Pseudomonadota</taxon>
        <taxon>Alphaproteobacteria</taxon>
        <taxon>Hyphomicrobiales</taxon>
        <taxon>Aurantimonadaceae</taxon>
        <taxon>Aureimonas</taxon>
    </lineage>
</organism>
<keyword evidence="3" id="KW-0804">Transcription</keyword>
<keyword evidence="2" id="KW-0238">DNA-binding</keyword>
<reference evidence="6" key="1">
    <citation type="journal article" date="2019" name="Int. J. Syst. Evol. Microbiol.">
        <title>The Global Catalogue of Microorganisms (GCM) 10K type strain sequencing project: providing services to taxonomists for standard genome sequencing and annotation.</title>
        <authorList>
            <consortium name="The Broad Institute Genomics Platform"/>
            <consortium name="The Broad Institute Genome Sequencing Center for Infectious Disease"/>
            <person name="Wu L."/>
            <person name="Ma J."/>
        </authorList>
    </citation>
    <scope>NUCLEOTIDE SEQUENCE [LARGE SCALE GENOMIC DNA]</scope>
    <source>
        <strain evidence="6">ZS-35-S2</strain>
    </source>
</reference>
<dbReference type="EMBL" id="JBHUIJ010000002">
    <property type="protein sequence ID" value="MFD2236343.1"/>
    <property type="molecule type" value="Genomic_DNA"/>
</dbReference>
<dbReference type="PANTHER" id="PTHR33204:SF18">
    <property type="entry name" value="TRANSCRIPTIONAL REGULATORY PROTEIN"/>
    <property type="match status" value="1"/>
</dbReference>
<evidence type="ECO:0000256" key="2">
    <source>
        <dbReference type="ARBA" id="ARBA00023125"/>
    </source>
</evidence>